<sequence length="302" mass="33236">MPFSAVVSQLLISCPGDVTESDLAVVRNAITRWNGTYGERFGAVVLPVSWNHNAAAEFGRPPQESINEQLVDRCDICIAIFANRIGTPTASTESGTTEEIDRVNKNGGYVGILRSVRPADTRSIDPDQLGRLRNYLDDIKTNSLVLEYEDNVTLAANVEQILVAAVSRNRGRAEVQLASPSAAKAQYAEIWPRTTSEEKVRTNSRGQVSSSRNWYIALFNSGKAPARNVKFDVKDERSGDDVPWRIIVSDVDTPFDVAVLAPNSEVRFPVALGMGMPVQARCVVTWDDDRGRQTNEATIRLV</sequence>
<accession>A0A8J3ZTI6</accession>
<evidence type="ECO:0000313" key="1">
    <source>
        <dbReference type="EMBL" id="GIJ70204.1"/>
    </source>
</evidence>
<dbReference type="AlphaFoldDB" id="A0A8J3ZTI6"/>
<evidence type="ECO:0008006" key="3">
    <source>
        <dbReference type="Google" id="ProtNLM"/>
    </source>
</evidence>
<protein>
    <recommendedName>
        <fullName evidence="3">DUF4062 domain-containing protein</fullName>
    </recommendedName>
</protein>
<keyword evidence="2" id="KW-1185">Reference proteome</keyword>
<proteinExistence type="predicted"/>
<dbReference type="EMBL" id="BOPH01000073">
    <property type="protein sequence ID" value="GIJ70204.1"/>
    <property type="molecule type" value="Genomic_DNA"/>
</dbReference>
<evidence type="ECO:0000313" key="2">
    <source>
        <dbReference type="Proteomes" id="UP000635606"/>
    </source>
</evidence>
<gene>
    <name evidence="1" type="ORF">Voc01_051210</name>
</gene>
<reference evidence="1" key="1">
    <citation type="submission" date="2021-01" db="EMBL/GenBank/DDBJ databases">
        <title>Whole genome shotgun sequence of Virgisporangium ochraceum NBRC 16418.</title>
        <authorList>
            <person name="Komaki H."/>
            <person name="Tamura T."/>
        </authorList>
    </citation>
    <scope>NUCLEOTIDE SEQUENCE</scope>
    <source>
        <strain evidence="1">NBRC 16418</strain>
    </source>
</reference>
<name>A0A8J3ZTI6_9ACTN</name>
<dbReference type="Proteomes" id="UP000635606">
    <property type="component" value="Unassembled WGS sequence"/>
</dbReference>
<comment type="caution">
    <text evidence="1">The sequence shown here is derived from an EMBL/GenBank/DDBJ whole genome shotgun (WGS) entry which is preliminary data.</text>
</comment>
<organism evidence="1 2">
    <name type="scientific">Virgisporangium ochraceum</name>
    <dbReference type="NCBI Taxonomy" id="65505"/>
    <lineage>
        <taxon>Bacteria</taxon>
        <taxon>Bacillati</taxon>
        <taxon>Actinomycetota</taxon>
        <taxon>Actinomycetes</taxon>
        <taxon>Micromonosporales</taxon>
        <taxon>Micromonosporaceae</taxon>
        <taxon>Virgisporangium</taxon>
    </lineage>
</organism>